<dbReference type="InterPro" id="IPR013791">
    <property type="entry name" value="RNA3'-term_phos_cycl_insert"/>
</dbReference>
<dbReference type="OMA" id="YTDQNKG"/>
<dbReference type="Pfam" id="PF05189">
    <property type="entry name" value="RTC_insert"/>
    <property type="match status" value="1"/>
</dbReference>
<reference evidence="3" key="1">
    <citation type="submission" date="2022-10" db="EMBL/GenBank/DDBJ databases">
        <title>Novel sulphate-reducing endosymbionts in the free-living metamonad Anaeramoeba.</title>
        <authorList>
            <person name="Jerlstrom-Hultqvist J."/>
            <person name="Cepicka I."/>
            <person name="Gallot-Lavallee L."/>
            <person name="Salas-Leiva D."/>
            <person name="Curtis B.A."/>
            <person name="Zahonova K."/>
            <person name="Pipaliya S."/>
            <person name="Dacks J."/>
            <person name="Roger A.J."/>
        </authorList>
    </citation>
    <scope>NUCLEOTIDE SEQUENCE</scope>
    <source>
        <strain evidence="3">BMAN</strain>
    </source>
</reference>
<dbReference type="OrthoDB" id="1911237at2759"/>
<dbReference type="SUPFAM" id="SSF55205">
    <property type="entry name" value="EPT/RTPC-like"/>
    <property type="match status" value="1"/>
</dbReference>
<feature type="domain" description="RNA 3'-terminal phosphate cyclase insert" evidence="2">
    <location>
        <begin position="187"/>
        <end position="241"/>
    </location>
</feature>
<name>A0A9Q0REG6_ANAIG</name>
<dbReference type="GO" id="GO:0004521">
    <property type="term" value="F:RNA endonuclease activity"/>
    <property type="evidence" value="ECO:0007669"/>
    <property type="project" value="TreeGrafter"/>
</dbReference>
<dbReference type="Pfam" id="PF01137">
    <property type="entry name" value="RTC"/>
    <property type="match status" value="1"/>
</dbReference>
<dbReference type="InterPro" id="IPR013792">
    <property type="entry name" value="RNA3'P_cycl/enolpyr_Trfase_a/b"/>
</dbReference>
<dbReference type="PANTHER" id="PTHR11096:SF1">
    <property type="entry name" value="RNA 3'-TERMINAL PHOSPHATE CYCLASE-LIKE PROTEIN"/>
    <property type="match status" value="1"/>
</dbReference>
<dbReference type="GO" id="GO:0005730">
    <property type="term" value="C:nucleolus"/>
    <property type="evidence" value="ECO:0007669"/>
    <property type="project" value="TreeGrafter"/>
</dbReference>
<gene>
    <name evidence="3" type="ORF">M0811_05825</name>
</gene>
<dbReference type="InterPro" id="IPR037136">
    <property type="entry name" value="RNA3'_phos_cyclase_dom_sf"/>
</dbReference>
<dbReference type="Proteomes" id="UP001149090">
    <property type="component" value="Unassembled WGS sequence"/>
</dbReference>
<proteinExistence type="predicted"/>
<dbReference type="InterPro" id="IPR000228">
    <property type="entry name" value="RNA3'_term_phos_cyc"/>
</dbReference>
<evidence type="ECO:0000259" key="1">
    <source>
        <dbReference type="Pfam" id="PF01137"/>
    </source>
</evidence>
<dbReference type="AlphaFoldDB" id="A0A9Q0REG6"/>
<feature type="domain" description="RNA 3'-terminal phosphate cyclase" evidence="1">
    <location>
        <begin position="9"/>
        <end position="294"/>
    </location>
</feature>
<protein>
    <submittedName>
        <fullName evidence="3">RNA 3'-terminal phosphate cyclase-like protein</fullName>
    </submittedName>
</protein>
<accession>A0A9Q0REG6</accession>
<organism evidence="3 4">
    <name type="scientific">Anaeramoeba ignava</name>
    <name type="common">Anaerobic marine amoeba</name>
    <dbReference type="NCBI Taxonomy" id="1746090"/>
    <lineage>
        <taxon>Eukaryota</taxon>
        <taxon>Metamonada</taxon>
        <taxon>Anaeramoebidae</taxon>
        <taxon>Anaeramoeba</taxon>
    </lineage>
</organism>
<evidence type="ECO:0000259" key="2">
    <source>
        <dbReference type="Pfam" id="PF05189"/>
    </source>
</evidence>
<evidence type="ECO:0000313" key="4">
    <source>
        <dbReference type="Proteomes" id="UP001149090"/>
    </source>
</evidence>
<dbReference type="InterPro" id="IPR023797">
    <property type="entry name" value="RNA3'_phos_cyclase_dom"/>
</dbReference>
<dbReference type="PANTHER" id="PTHR11096">
    <property type="entry name" value="RNA 3' TERMINAL PHOSPHATE CYCLASE"/>
    <property type="match status" value="1"/>
</dbReference>
<sequence>MEIFQDHSDFRQRIILSTLSGKAIKIEKIREKDEEPGLLDYEINYLRLIEKITNGCEIEVNKTGTKLIFKPGLIIGGNINHKCGKSRPITYFLEGIACLIPFGKKPSTITLTGITNAEPDISIDTFSKVTIENIKKFGIGDEDSIGGNISVKINKRATSTDEGEVVFNCPIVKKIEANSACGGRKNHQKGKMAGNSVGYGVSLIAKTNTKCLYGIDCFAHSGEVAEDLGKKSAIKILTEISISSCVDSTHQWIMLLFMALCPQDVSQIKLGKLSPYTISWLRGIRQFLGVLFKIKTDPESQNSVFLSCVGSGLTNISKRNF</sequence>
<keyword evidence="4" id="KW-1185">Reference proteome</keyword>
<dbReference type="Gene3D" id="3.65.10.20">
    <property type="entry name" value="RNA 3'-terminal phosphate cyclase domain"/>
    <property type="match status" value="2"/>
</dbReference>
<dbReference type="EMBL" id="JAPDFW010000057">
    <property type="protein sequence ID" value="KAJ5077726.1"/>
    <property type="molecule type" value="Genomic_DNA"/>
</dbReference>
<comment type="caution">
    <text evidence="3">The sequence shown here is derived from an EMBL/GenBank/DDBJ whole genome shotgun (WGS) entry which is preliminary data.</text>
</comment>
<evidence type="ECO:0000313" key="3">
    <source>
        <dbReference type="EMBL" id="KAJ5077726.1"/>
    </source>
</evidence>
<dbReference type="GO" id="GO:0000479">
    <property type="term" value="P:endonucleolytic cleavage of tricistronic rRNA transcript (SSU-rRNA, 5.8S rRNA, LSU-rRNA)"/>
    <property type="evidence" value="ECO:0007669"/>
    <property type="project" value="TreeGrafter"/>
</dbReference>